<dbReference type="RefSeq" id="XP_031568293.1">
    <property type="nucleotide sequence ID" value="XM_031712433.1"/>
</dbReference>
<evidence type="ECO:0000256" key="10">
    <source>
        <dbReference type="ARBA" id="ARBA00022695"/>
    </source>
</evidence>
<evidence type="ECO:0000256" key="20">
    <source>
        <dbReference type="PIRNR" id="PIRNR028840"/>
    </source>
</evidence>
<comment type="cofactor">
    <cofactor evidence="1 20">
        <name>Mg(2+)</name>
        <dbReference type="ChEBI" id="CHEBI:18420"/>
    </cofactor>
</comment>
<evidence type="ECO:0000256" key="2">
    <source>
        <dbReference type="ARBA" id="ARBA00004443"/>
    </source>
</evidence>
<evidence type="ECO:0000256" key="7">
    <source>
        <dbReference type="ARBA" id="ARBA00018337"/>
    </source>
</evidence>
<evidence type="ECO:0000256" key="17">
    <source>
        <dbReference type="ARBA" id="ARBA00023264"/>
    </source>
</evidence>
<evidence type="ECO:0000256" key="8">
    <source>
        <dbReference type="ARBA" id="ARBA00022516"/>
    </source>
</evidence>
<evidence type="ECO:0000256" key="5">
    <source>
        <dbReference type="ARBA" id="ARBA00005458"/>
    </source>
</evidence>
<dbReference type="GO" id="GO:0016024">
    <property type="term" value="P:CDP-diacylglycerol biosynthetic process"/>
    <property type="evidence" value="ECO:0007669"/>
    <property type="project" value="UniProtKB-UniRule"/>
</dbReference>
<dbReference type="PIRSF" id="PIRSF028840">
    <property type="entry name" value="Mmp37"/>
    <property type="match status" value="1"/>
</dbReference>
<evidence type="ECO:0000256" key="16">
    <source>
        <dbReference type="ARBA" id="ARBA00023209"/>
    </source>
</evidence>
<keyword evidence="13 20" id="KW-0443">Lipid metabolism</keyword>
<gene>
    <name evidence="22" type="primary">LOC116302992</name>
</gene>
<dbReference type="GO" id="GO:0004605">
    <property type="term" value="F:phosphatidate cytidylyltransferase activity"/>
    <property type="evidence" value="ECO:0007669"/>
    <property type="project" value="UniProtKB-UniRule"/>
</dbReference>
<comment type="pathway">
    <text evidence="3 20">Phospholipid metabolism; CDP-diacylglycerol biosynthesis; CDP-diacylglycerol from sn-glycerol 3-phosphate: step 3/3.</text>
</comment>
<evidence type="ECO:0000256" key="15">
    <source>
        <dbReference type="ARBA" id="ARBA00023136"/>
    </source>
</evidence>
<dbReference type="PANTHER" id="PTHR13619:SF0">
    <property type="entry name" value="PHOSPHATIDATE CYTIDYLYLTRANSFERASE, MITOCHONDRIAL"/>
    <property type="match status" value="1"/>
</dbReference>
<evidence type="ECO:0000256" key="6">
    <source>
        <dbReference type="ARBA" id="ARBA00012487"/>
    </source>
</evidence>
<dbReference type="EC" id="2.7.7.41" evidence="6 20"/>
<dbReference type="AlphaFoldDB" id="A0A6P8IPK6"/>
<keyword evidence="17 20" id="KW-1208">Phospholipid metabolism</keyword>
<dbReference type="OrthoDB" id="341477at2759"/>
<dbReference type="PANTHER" id="PTHR13619">
    <property type="entry name" value="PHOSPHATIDATE CYTIDYLYLTRANSFERASE, MITOCHONDRIAL"/>
    <property type="match status" value="1"/>
</dbReference>
<evidence type="ECO:0000256" key="3">
    <source>
        <dbReference type="ARBA" id="ARBA00005119"/>
    </source>
</evidence>
<evidence type="ECO:0000256" key="19">
    <source>
        <dbReference type="ARBA" id="ARBA00031502"/>
    </source>
</evidence>
<evidence type="ECO:0000256" key="14">
    <source>
        <dbReference type="ARBA" id="ARBA00023128"/>
    </source>
</evidence>
<comment type="similarity">
    <text evidence="5 20">Belongs to the TAM41 family.</text>
</comment>
<dbReference type="FunCoup" id="A0A6P8IPK6">
    <property type="interactions" value="1391"/>
</dbReference>
<reference evidence="22" key="1">
    <citation type="submission" date="2025-08" db="UniProtKB">
        <authorList>
            <consortium name="RefSeq"/>
        </authorList>
    </citation>
    <scope>IDENTIFICATION</scope>
    <source>
        <tissue evidence="22">Tentacle</tissue>
    </source>
</reference>
<evidence type="ECO:0000256" key="13">
    <source>
        <dbReference type="ARBA" id="ARBA00023098"/>
    </source>
</evidence>
<organism evidence="21 22">
    <name type="scientific">Actinia tenebrosa</name>
    <name type="common">Australian red waratah sea anemone</name>
    <dbReference type="NCBI Taxonomy" id="6105"/>
    <lineage>
        <taxon>Eukaryota</taxon>
        <taxon>Metazoa</taxon>
        <taxon>Cnidaria</taxon>
        <taxon>Anthozoa</taxon>
        <taxon>Hexacorallia</taxon>
        <taxon>Actiniaria</taxon>
        <taxon>Actiniidae</taxon>
        <taxon>Actinia</taxon>
    </lineage>
</organism>
<keyword evidence="15 20" id="KW-0472">Membrane</keyword>
<dbReference type="InParanoid" id="A0A6P8IPK6"/>
<dbReference type="UniPathway" id="UPA00557">
    <property type="reaction ID" value="UER00614"/>
</dbReference>
<keyword evidence="8 20" id="KW-0444">Lipid biosynthesis</keyword>
<keyword evidence="9 20" id="KW-0808">Transferase</keyword>
<evidence type="ECO:0000313" key="21">
    <source>
        <dbReference type="Proteomes" id="UP000515163"/>
    </source>
</evidence>
<accession>A0A6P8IPK6</accession>
<proteinExistence type="inferred from homology"/>
<keyword evidence="14 20" id="KW-0496">Mitochondrion</keyword>
<keyword evidence="10 20" id="KW-0548">Nucleotidyltransferase</keyword>
<name>A0A6P8IPK6_ACTTE</name>
<evidence type="ECO:0000313" key="22">
    <source>
        <dbReference type="RefSeq" id="XP_031568293.1"/>
    </source>
</evidence>
<sequence>MADEESSKLKFLQEIVSKFPKGISLAFAYGSGVFKQEGNISAENMIDFVFVVDDSYRWHEENIALHSSHYSFLKNFGTNAIVTTQDSFGAGVYYNTLVPFYDRMIKYGVISLENFQRDMHSWEWLYTSGRLHKPVQIIHRAQGSAVRTALNANLASAVNAALLCLPEEFDEEELYMTISWFSYAGDFRMIVGEDKGKVKKIVNSNLQGFQDLYRPLLSKRSDLNLSTPRRTIQQDLSNEHTFSLLQALPDALLRRVVRYSTIEGKNVNGNSLNNIAQDRSKCAKYLRQGVVSIVMTSSITQSMKGIVTAGLVKTLAYSSQKLKKMFRGMVR</sequence>
<protein>
    <recommendedName>
        <fullName evidence="7 20">Phosphatidate cytidylyltransferase, mitochondrial</fullName>
        <ecNumber evidence="6 20">2.7.7.41</ecNumber>
    </recommendedName>
    <alternativeName>
        <fullName evidence="18 20">CDP-diacylglycerol synthase</fullName>
    </alternativeName>
    <alternativeName>
        <fullName evidence="19 20">Mitochondrial translocator assembly and maintenance protein 41 homolog</fullName>
    </alternativeName>
</protein>
<dbReference type="Proteomes" id="UP000515163">
    <property type="component" value="Unplaced"/>
</dbReference>
<dbReference type="InterPro" id="IPR015222">
    <property type="entry name" value="Tam41"/>
</dbReference>
<dbReference type="Pfam" id="PF09139">
    <property type="entry name" value="Tam41_Mmp37"/>
    <property type="match status" value="1"/>
</dbReference>
<keyword evidence="21" id="KW-1185">Reference proteome</keyword>
<evidence type="ECO:0000256" key="1">
    <source>
        <dbReference type="ARBA" id="ARBA00001946"/>
    </source>
</evidence>
<comment type="pathway">
    <text evidence="4">Lipid metabolism.</text>
</comment>
<keyword evidence="12 20" id="KW-0460">Magnesium</keyword>
<keyword evidence="11 20" id="KW-0999">Mitochondrion inner membrane</keyword>
<evidence type="ECO:0000256" key="11">
    <source>
        <dbReference type="ARBA" id="ARBA00022792"/>
    </source>
</evidence>
<evidence type="ECO:0000256" key="18">
    <source>
        <dbReference type="ARBA" id="ARBA00029893"/>
    </source>
</evidence>
<dbReference type="GO" id="GO:0005743">
    <property type="term" value="C:mitochondrial inner membrane"/>
    <property type="evidence" value="ECO:0007669"/>
    <property type="project" value="UniProtKB-SubCell"/>
</dbReference>
<evidence type="ECO:0000256" key="9">
    <source>
        <dbReference type="ARBA" id="ARBA00022679"/>
    </source>
</evidence>
<keyword evidence="16 20" id="KW-0594">Phospholipid biosynthesis</keyword>
<comment type="catalytic activity">
    <reaction evidence="20">
        <text>a 1,2-diacyl-sn-glycero-3-phosphate + CTP + H(+) = a CDP-1,2-diacyl-sn-glycerol + diphosphate</text>
        <dbReference type="Rhea" id="RHEA:16229"/>
        <dbReference type="ChEBI" id="CHEBI:15378"/>
        <dbReference type="ChEBI" id="CHEBI:33019"/>
        <dbReference type="ChEBI" id="CHEBI:37563"/>
        <dbReference type="ChEBI" id="CHEBI:58332"/>
        <dbReference type="ChEBI" id="CHEBI:58608"/>
        <dbReference type="EC" id="2.7.7.41"/>
    </reaction>
</comment>
<evidence type="ECO:0000256" key="12">
    <source>
        <dbReference type="ARBA" id="ARBA00022842"/>
    </source>
</evidence>
<evidence type="ECO:0000256" key="4">
    <source>
        <dbReference type="ARBA" id="ARBA00005189"/>
    </source>
</evidence>
<comment type="function">
    <text evidence="20">Catalyzes the conversion of phosphatidic acid (PA) to CDP-diacylglycerol (CDP-DAG), an essential intermediate in the synthesis of phosphatidylglycerol, cardiolipin and phosphatidylinositol.</text>
</comment>
<dbReference type="GeneID" id="116302992"/>
<comment type="subcellular location">
    <subcellularLocation>
        <location evidence="2 20">Mitochondrion inner membrane</location>
        <topology evidence="2 20">Peripheral membrane protein</topology>
        <orientation evidence="2 20">Matrix side</orientation>
    </subcellularLocation>
</comment>
<dbReference type="GO" id="GO:0032049">
    <property type="term" value="P:cardiolipin biosynthetic process"/>
    <property type="evidence" value="ECO:0007669"/>
    <property type="project" value="UniProtKB-UniRule"/>
</dbReference>
<dbReference type="KEGG" id="aten:116302992"/>